<protein>
    <submittedName>
        <fullName evidence="3">Glycine/D-amino acid oxidase</fullName>
    </submittedName>
</protein>
<sequence>MHNLSVNVVGAGITGAMIAYKLARLGFKVTLFDANHCVGGDVSRTSFGWIGHIANDPIDHPELFPLLTDGMARYKTLNAEFDGALFGANNGAIVWRATPEETQDLIDRQRQAGTRTRLMSKQELQDLLPALTNPPEFAAYSEDDVCWYPPKVIEKLVDALTRLGGEVVLNSSVSALDVTDHNCNGIRMNDEVFASDFTVLATGGANGGLIAPYEPDHGLYTSPATYLEISAELPEYTPVLLTPDIEMRSLGLGNFALAEDPPKTNDPAELERMGARLVQAVKDTFTSAGQVELLSIQVGQRPASHSTEPLARPINGFTNAFVAGSHPGVILAPLIAEKICSQITEQALSRSVV</sequence>
<dbReference type="PANTHER" id="PTHR13847">
    <property type="entry name" value="SARCOSINE DEHYDROGENASE-RELATED"/>
    <property type="match status" value="1"/>
</dbReference>
<dbReference type="PANTHER" id="PTHR13847:SF289">
    <property type="entry name" value="GLYCINE OXIDASE"/>
    <property type="match status" value="1"/>
</dbReference>
<dbReference type="RefSeq" id="WP_054783905.1">
    <property type="nucleotide sequence ID" value="NZ_FPBD01000007.1"/>
</dbReference>
<evidence type="ECO:0000313" key="4">
    <source>
        <dbReference type="Proteomes" id="UP000183371"/>
    </source>
</evidence>
<dbReference type="InterPro" id="IPR036188">
    <property type="entry name" value="FAD/NAD-bd_sf"/>
</dbReference>
<dbReference type="EMBL" id="FPBD01000007">
    <property type="protein sequence ID" value="SFU05943.1"/>
    <property type="molecule type" value="Genomic_DNA"/>
</dbReference>
<organism evidence="3 4">
    <name type="scientific">Pseudovibrio denitrificans</name>
    <dbReference type="NCBI Taxonomy" id="258256"/>
    <lineage>
        <taxon>Bacteria</taxon>
        <taxon>Pseudomonadati</taxon>
        <taxon>Pseudomonadota</taxon>
        <taxon>Alphaproteobacteria</taxon>
        <taxon>Hyphomicrobiales</taxon>
        <taxon>Stappiaceae</taxon>
        <taxon>Pseudovibrio</taxon>
    </lineage>
</organism>
<dbReference type="Gene3D" id="3.30.9.10">
    <property type="entry name" value="D-Amino Acid Oxidase, subunit A, domain 2"/>
    <property type="match status" value="1"/>
</dbReference>
<proteinExistence type="predicted"/>
<reference evidence="4" key="1">
    <citation type="submission" date="2016-10" db="EMBL/GenBank/DDBJ databases">
        <authorList>
            <person name="Varghese N."/>
            <person name="Submissions S."/>
        </authorList>
    </citation>
    <scope>NUCLEOTIDE SEQUENCE [LARGE SCALE GENOMIC DNA]</scope>
    <source>
        <strain evidence="4">DSM 17465</strain>
    </source>
</reference>
<gene>
    <name evidence="3" type="ORF">SAMN05444141_107219</name>
</gene>
<evidence type="ECO:0000256" key="1">
    <source>
        <dbReference type="ARBA" id="ARBA00023002"/>
    </source>
</evidence>
<name>A0A1I7D2P0_9HYPH</name>
<dbReference type="Pfam" id="PF01266">
    <property type="entry name" value="DAO"/>
    <property type="match status" value="1"/>
</dbReference>
<evidence type="ECO:0000313" key="3">
    <source>
        <dbReference type="EMBL" id="SFU05943.1"/>
    </source>
</evidence>
<keyword evidence="4" id="KW-1185">Reference proteome</keyword>
<evidence type="ECO:0000259" key="2">
    <source>
        <dbReference type="Pfam" id="PF01266"/>
    </source>
</evidence>
<keyword evidence="1" id="KW-0560">Oxidoreductase</keyword>
<dbReference type="GO" id="GO:0005737">
    <property type="term" value="C:cytoplasm"/>
    <property type="evidence" value="ECO:0007669"/>
    <property type="project" value="TreeGrafter"/>
</dbReference>
<dbReference type="Proteomes" id="UP000183371">
    <property type="component" value="Unassembled WGS sequence"/>
</dbReference>
<dbReference type="InterPro" id="IPR006076">
    <property type="entry name" value="FAD-dep_OxRdtase"/>
</dbReference>
<dbReference type="AlphaFoldDB" id="A0A1I7D2P0"/>
<dbReference type="SUPFAM" id="SSF51905">
    <property type="entry name" value="FAD/NAD(P)-binding domain"/>
    <property type="match status" value="1"/>
</dbReference>
<feature type="domain" description="FAD dependent oxidoreductase" evidence="2">
    <location>
        <begin position="7"/>
        <end position="339"/>
    </location>
</feature>
<dbReference type="GO" id="GO:0016491">
    <property type="term" value="F:oxidoreductase activity"/>
    <property type="evidence" value="ECO:0007669"/>
    <property type="project" value="UniProtKB-KW"/>
</dbReference>
<dbReference type="Gene3D" id="3.50.50.60">
    <property type="entry name" value="FAD/NAD(P)-binding domain"/>
    <property type="match status" value="1"/>
</dbReference>
<accession>A0A1I7D2P0</accession>